<organism evidence="4 5">
    <name type="scientific">Tepidiforma thermophila (strain KCTC 52669 / CGMCC 1.13589 / G233)</name>
    <dbReference type="NCBI Taxonomy" id="2761530"/>
    <lineage>
        <taxon>Bacteria</taxon>
        <taxon>Bacillati</taxon>
        <taxon>Chloroflexota</taxon>
        <taxon>Tepidiformia</taxon>
        <taxon>Tepidiformales</taxon>
        <taxon>Tepidiformaceae</taxon>
        <taxon>Tepidiforma</taxon>
    </lineage>
</organism>
<dbReference type="Pfam" id="PF02153">
    <property type="entry name" value="PDH_N"/>
    <property type="match status" value="1"/>
</dbReference>
<dbReference type="FunFam" id="3.40.50.720:FF:000208">
    <property type="entry name" value="Prephenate dehydrogenase"/>
    <property type="match status" value="1"/>
</dbReference>
<dbReference type="SUPFAM" id="SSF48179">
    <property type="entry name" value="6-phosphogluconate dehydrogenase C-terminal domain-like"/>
    <property type="match status" value="1"/>
</dbReference>
<dbReference type="InterPro" id="IPR046825">
    <property type="entry name" value="PDH_C"/>
</dbReference>
<dbReference type="Proteomes" id="UP000223071">
    <property type="component" value="Unassembled WGS sequence"/>
</dbReference>
<dbReference type="PANTHER" id="PTHR21363:SF0">
    <property type="entry name" value="PREPHENATE DEHYDROGENASE [NADP(+)]"/>
    <property type="match status" value="1"/>
</dbReference>
<comment type="similarity">
    <text evidence="1">Belongs to the prephenate/arogenate dehydrogenase family.</text>
</comment>
<evidence type="ECO:0000313" key="4">
    <source>
        <dbReference type="EMBL" id="PFG74427.1"/>
    </source>
</evidence>
<dbReference type="EMBL" id="PDJQ01000001">
    <property type="protein sequence ID" value="PFG74427.1"/>
    <property type="molecule type" value="Genomic_DNA"/>
</dbReference>
<proteinExistence type="inferred from homology"/>
<dbReference type="PROSITE" id="PS51176">
    <property type="entry name" value="PDH_ADH"/>
    <property type="match status" value="1"/>
</dbReference>
<dbReference type="InterPro" id="IPR003099">
    <property type="entry name" value="Prephen_DH"/>
</dbReference>
<dbReference type="InterPro" id="IPR036291">
    <property type="entry name" value="NAD(P)-bd_dom_sf"/>
</dbReference>
<feature type="domain" description="Prephenate/arogenate dehydrogenase" evidence="3">
    <location>
        <begin position="4"/>
        <end position="291"/>
    </location>
</feature>
<keyword evidence="5" id="KW-1185">Reference proteome</keyword>
<dbReference type="InterPro" id="IPR008927">
    <property type="entry name" value="6-PGluconate_DH-like_C_sf"/>
</dbReference>
<name>A0A2A9HEH9_TEPT2</name>
<dbReference type="Gene3D" id="1.10.3660.10">
    <property type="entry name" value="6-phosphogluconate dehydrogenase C-terminal like domain"/>
    <property type="match status" value="1"/>
</dbReference>
<gene>
    <name evidence="4" type="ORF">A9A59_1654</name>
</gene>
<evidence type="ECO:0000256" key="1">
    <source>
        <dbReference type="ARBA" id="ARBA00007964"/>
    </source>
</evidence>
<keyword evidence="2" id="KW-0560">Oxidoreductase</keyword>
<protein>
    <submittedName>
        <fullName evidence="4">Prephenate dehydrogenase</fullName>
    </submittedName>
</protein>
<dbReference type="InterPro" id="IPR046826">
    <property type="entry name" value="PDH_N"/>
</dbReference>
<dbReference type="GO" id="GO:0008977">
    <property type="term" value="F:prephenate dehydrogenase (NAD+) activity"/>
    <property type="evidence" value="ECO:0007669"/>
    <property type="project" value="InterPro"/>
</dbReference>
<dbReference type="RefSeq" id="WP_098503815.1">
    <property type="nucleotide sequence ID" value="NZ_PDJQ01000001.1"/>
</dbReference>
<dbReference type="AlphaFoldDB" id="A0A2A9HEH9"/>
<dbReference type="GO" id="GO:0006571">
    <property type="term" value="P:tyrosine biosynthetic process"/>
    <property type="evidence" value="ECO:0007669"/>
    <property type="project" value="InterPro"/>
</dbReference>
<reference evidence="4 5" key="1">
    <citation type="submission" date="2017-09" db="EMBL/GenBank/DDBJ databases">
        <title>Sequencing the genomes of two abundant thermophiles in Great Basin hot springs: Thermocrinis jamiesonii and novel Chloroflexi Thermoflexus hugenholtzii.</title>
        <authorList>
            <person name="Hedlund B."/>
        </authorList>
    </citation>
    <scope>NUCLEOTIDE SEQUENCE [LARGE SCALE GENOMIC DNA]</scope>
    <source>
        <strain evidence="4 5">G233</strain>
    </source>
</reference>
<sequence length="345" mass="37423">MAENRIAIIGTGLIGASIGLGLAARPNRNYEIVGVDRDRSHARTAKKLGALDREVGSLEEAVDRAGMVIVATPVMAARRILEDVGRYLVPGAVVTDVCSTKAEVMRWAAEYLPENVHFVGGHPMAGREKSGPEAASATLFQGATWAVTPSPRADERAVQAVLGLVEALGAVPLYIDPAEHDQYAAAVSHVPLLASVALFRMVRDSQGWEDAALLAGPGFRDVTRLASGDPTMARDIMLTNREAVLHWIGRLQQELSTIRAALEAGPEPVFDLFKSTQLDRDTFIQNPPQRRRPEGIEPPSARDAIGRMFVGGLYDKIKETTERLPATPRDDADLKRKLGIEDDRL</sequence>
<evidence type="ECO:0000313" key="5">
    <source>
        <dbReference type="Proteomes" id="UP000223071"/>
    </source>
</evidence>
<dbReference type="GO" id="GO:0004665">
    <property type="term" value="F:prephenate dehydrogenase (NADP+) activity"/>
    <property type="evidence" value="ECO:0007669"/>
    <property type="project" value="InterPro"/>
</dbReference>
<comment type="caution">
    <text evidence="4">The sequence shown here is derived from an EMBL/GenBank/DDBJ whole genome shotgun (WGS) entry which is preliminary data.</text>
</comment>
<accession>A0A2A9HEH9</accession>
<dbReference type="PANTHER" id="PTHR21363">
    <property type="entry name" value="PREPHENATE DEHYDROGENASE"/>
    <property type="match status" value="1"/>
</dbReference>
<dbReference type="SUPFAM" id="SSF51735">
    <property type="entry name" value="NAD(P)-binding Rossmann-fold domains"/>
    <property type="match status" value="1"/>
</dbReference>
<evidence type="ECO:0000259" key="3">
    <source>
        <dbReference type="PROSITE" id="PS51176"/>
    </source>
</evidence>
<dbReference type="Pfam" id="PF20463">
    <property type="entry name" value="PDH_C"/>
    <property type="match status" value="1"/>
</dbReference>
<dbReference type="GO" id="GO:0070403">
    <property type="term" value="F:NAD+ binding"/>
    <property type="evidence" value="ECO:0007669"/>
    <property type="project" value="InterPro"/>
</dbReference>
<dbReference type="InterPro" id="IPR050812">
    <property type="entry name" value="Preph/Arog_dehydrog"/>
</dbReference>
<evidence type="ECO:0000256" key="2">
    <source>
        <dbReference type="ARBA" id="ARBA00023002"/>
    </source>
</evidence>
<dbReference type="Gene3D" id="3.40.50.720">
    <property type="entry name" value="NAD(P)-binding Rossmann-like Domain"/>
    <property type="match status" value="1"/>
</dbReference>